<reference evidence="1 2" key="1">
    <citation type="journal article" date="2019" name="Sci. Rep.">
        <title>Orb-weaving spider Araneus ventricosus genome elucidates the spidroin gene catalogue.</title>
        <authorList>
            <person name="Kono N."/>
            <person name="Nakamura H."/>
            <person name="Ohtoshi R."/>
            <person name="Moran D.A.P."/>
            <person name="Shinohara A."/>
            <person name="Yoshida Y."/>
            <person name="Fujiwara M."/>
            <person name="Mori M."/>
            <person name="Tomita M."/>
            <person name="Arakawa K."/>
        </authorList>
    </citation>
    <scope>NUCLEOTIDE SEQUENCE [LARGE SCALE GENOMIC DNA]</scope>
</reference>
<accession>A0A4Y2EXD4</accession>
<proteinExistence type="predicted"/>
<dbReference type="EMBL" id="BGPR01000735">
    <property type="protein sequence ID" value="GBM33511.1"/>
    <property type="molecule type" value="Genomic_DNA"/>
</dbReference>
<keyword evidence="2" id="KW-1185">Reference proteome</keyword>
<evidence type="ECO:0000313" key="2">
    <source>
        <dbReference type="Proteomes" id="UP000499080"/>
    </source>
</evidence>
<sequence length="125" mass="13447">MRMRNSNGCVGFRRSSRSSSSAAKICRQAFGFEHPPPLPVLNGVPFILKTHLSDLVRVDADKRKVSGTNMRCSEYIPGPLALRVSSYKFIIGLCAQSRALMSLLKSALGLCCGGAPGEGECSCRP</sequence>
<dbReference type="Proteomes" id="UP000499080">
    <property type="component" value="Unassembled WGS sequence"/>
</dbReference>
<gene>
    <name evidence="1" type="ORF">AVEN_273007_1</name>
</gene>
<protein>
    <submittedName>
        <fullName evidence="1">Uncharacterized protein</fullName>
    </submittedName>
</protein>
<organism evidence="1 2">
    <name type="scientific">Araneus ventricosus</name>
    <name type="common">Orbweaver spider</name>
    <name type="synonym">Epeira ventricosa</name>
    <dbReference type="NCBI Taxonomy" id="182803"/>
    <lineage>
        <taxon>Eukaryota</taxon>
        <taxon>Metazoa</taxon>
        <taxon>Ecdysozoa</taxon>
        <taxon>Arthropoda</taxon>
        <taxon>Chelicerata</taxon>
        <taxon>Arachnida</taxon>
        <taxon>Araneae</taxon>
        <taxon>Araneomorphae</taxon>
        <taxon>Entelegynae</taxon>
        <taxon>Araneoidea</taxon>
        <taxon>Araneidae</taxon>
        <taxon>Araneus</taxon>
    </lineage>
</organism>
<evidence type="ECO:0000313" key="1">
    <source>
        <dbReference type="EMBL" id="GBM33511.1"/>
    </source>
</evidence>
<dbReference type="AlphaFoldDB" id="A0A4Y2EXD4"/>
<comment type="caution">
    <text evidence="1">The sequence shown here is derived from an EMBL/GenBank/DDBJ whole genome shotgun (WGS) entry which is preliminary data.</text>
</comment>
<name>A0A4Y2EXD4_ARAVE</name>